<feature type="region of interest" description="Disordered" evidence="1">
    <location>
        <begin position="376"/>
        <end position="397"/>
    </location>
</feature>
<dbReference type="Proteomes" id="UP000503278">
    <property type="component" value="Chromosome"/>
</dbReference>
<proteinExistence type="predicted"/>
<evidence type="ECO:0000313" key="4">
    <source>
        <dbReference type="Proteomes" id="UP000503278"/>
    </source>
</evidence>
<dbReference type="AlphaFoldDB" id="A0A7L5DTQ7"/>
<protein>
    <submittedName>
        <fullName evidence="3">Sugar porter family MFS transporter</fullName>
    </submittedName>
</protein>
<gene>
    <name evidence="3" type="ORF">HH214_00725</name>
</gene>
<name>A0A7L5DTQ7_9SPHI</name>
<evidence type="ECO:0000256" key="1">
    <source>
        <dbReference type="SAM" id="MobiDB-lite"/>
    </source>
</evidence>
<accession>A0A7L5DTQ7</accession>
<keyword evidence="2" id="KW-0472">Membrane</keyword>
<keyword evidence="2" id="KW-1133">Transmembrane helix</keyword>
<feature type="transmembrane region" description="Helical" evidence="2">
    <location>
        <begin position="113"/>
        <end position="130"/>
    </location>
</feature>
<keyword evidence="4" id="KW-1185">Reference proteome</keyword>
<dbReference type="EMBL" id="CP051682">
    <property type="protein sequence ID" value="QJD94495.1"/>
    <property type="molecule type" value="Genomic_DNA"/>
</dbReference>
<feature type="transmembrane region" description="Helical" evidence="2">
    <location>
        <begin position="316"/>
        <end position="334"/>
    </location>
</feature>
<feature type="transmembrane region" description="Helical" evidence="2">
    <location>
        <begin position="142"/>
        <end position="159"/>
    </location>
</feature>
<feature type="transmembrane region" description="Helical" evidence="2">
    <location>
        <begin position="188"/>
        <end position="207"/>
    </location>
</feature>
<feature type="transmembrane region" description="Helical" evidence="2">
    <location>
        <begin position="82"/>
        <end position="101"/>
    </location>
</feature>
<feature type="transmembrane region" description="Helical" evidence="2">
    <location>
        <begin position="48"/>
        <end position="70"/>
    </location>
</feature>
<feature type="transmembrane region" description="Helical" evidence="2">
    <location>
        <begin position="164"/>
        <end position="182"/>
    </location>
</feature>
<dbReference type="KEGG" id="mrob:HH214_00725"/>
<keyword evidence="2" id="KW-0812">Transmembrane</keyword>
<evidence type="ECO:0000256" key="2">
    <source>
        <dbReference type="SAM" id="Phobius"/>
    </source>
</evidence>
<feature type="compositionally biased region" description="Gly residues" evidence="1">
    <location>
        <begin position="383"/>
        <end position="397"/>
    </location>
</feature>
<feature type="transmembrane region" description="Helical" evidence="2">
    <location>
        <begin position="264"/>
        <end position="284"/>
    </location>
</feature>
<sequence>MIIYNKNWLNNLRLHQQIDADQAADILTSDEVTAIKSKYPVGFYSHGIILRIGFFILTIVLLIFACGLLSLMASEVRIVESFGWLLFLGIGTYVVLEYIVRENNHYRSGVDDALMWVAGGLFTGSFIWLIETIDTAGYENSHAIGISVFVLLLAGYFTLRFADILMSVVTSVAFLSAVFFIWNKLGALGIATIPFIMMLASVSIYLIGKRFNRHPKALYYANCLIAVQLIGLVTLYLSGNYFIIDQLGSQLTPNTSFEHAPVRLGWLFWLWTILVPFFYIAIGLRKKNVLFLRLGLLLVAATVFTVRYYYHILPTEMALILGGGILLALVYAVVRYLKTPKQGFTYAETATRNKMDQLKVESLLVAQTTPHTPHIPIEHPDRFGGGSFGGGGSSSSF</sequence>
<feature type="transmembrane region" description="Helical" evidence="2">
    <location>
        <begin position="291"/>
        <end position="310"/>
    </location>
</feature>
<organism evidence="3 4">
    <name type="scientific">Mucilaginibacter robiniae</name>
    <dbReference type="NCBI Taxonomy" id="2728022"/>
    <lineage>
        <taxon>Bacteria</taxon>
        <taxon>Pseudomonadati</taxon>
        <taxon>Bacteroidota</taxon>
        <taxon>Sphingobacteriia</taxon>
        <taxon>Sphingobacteriales</taxon>
        <taxon>Sphingobacteriaceae</taxon>
        <taxon>Mucilaginibacter</taxon>
    </lineage>
</organism>
<evidence type="ECO:0000313" key="3">
    <source>
        <dbReference type="EMBL" id="QJD94495.1"/>
    </source>
</evidence>
<dbReference type="RefSeq" id="WP_169605513.1">
    <property type="nucleotide sequence ID" value="NZ_CP051682.1"/>
</dbReference>
<reference evidence="3 4" key="1">
    <citation type="submission" date="2020-04" db="EMBL/GenBank/DDBJ databases">
        <title>Genome sequencing of novel species.</title>
        <authorList>
            <person name="Heo J."/>
            <person name="Kim S.-J."/>
            <person name="Kim J.-S."/>
            <person name="Hong S.-B."/>
            <person name="Kwon S.-W."/>
        </authorList>
    </citation>
    <scope>NUCLEOTIDE SEQUENCE [LARGE SCALE GENOMIC DNA]</scope>
    <source>
        <strain evidence="3 4">F39-2</strain>
    </source>
</reference>
<feature type="transmembrane region" description="Helical" evidence="2">
    <location>
        <begin position="219"/>
        <end position="244"/>
    </location>
</feature>